<reference evidence="1" key="1">
    <citation type="submission" date="2014-05" db="EMBL/GenBank/DDBJ databases">
        <title>The genome and life-stage specific transcriptomes of Globodera pallida elucidate key aspects of plant parasitism by a cyst nematode.</title>
        <authorList>
            <person name="Cotton J.A."/>
            <person name="Lilley C.J."/>
            <person name="Jones L.M."/>
            <person name="Kikuchi T."/>
            <person name="Reid A.J."/>
            <person name="Thorpe P."/>
            <person name="Tsai I.J."/>
            <person name="Beasley H."/>
            <person name="Blok V."/>
            <person name="Cock P.J.A."/>
            <person name="Van den Akker S.E."/>
            <person name="Holroyd N."/>
            <person name="Hunt M."/>
            <person name="Mantelin S."/>
            <person name="Naghra H."/>
            <person name="Pain A."/>
            <person name="Palomares-Rius J.E."/>
            <person name="Zarowiecki M."/>
            <person name="Berriman M."/>
            <person name="Jones J.T."/>
            <person name="Urwin P.E."/>
        </authorList>
    </citation>
    <scope>NUCLEOTIDE SEQUENCE [LARGE SCALE GENOMIC DNA]</scope>
    <source>
        <strain evidence="1">Lindley</strain>
    </source>
</reference>
<accession>A0A183BJ05</accession>
<dbReference type="Proteomes" id="UP000050741">
    <property type="component" value="Unassembled WGS sequence"/>
</dbReference>
<dbReference type="WBParaSite" id="GPLIN_000058400">
    <property type="protein sequence ID" value="GPLIN_000058400"/>
    <property type="gene ID" value="GPLIN_000058400"/>
</dbReference>
<evidence type="ECO:0000313" key="1">
    <source>
        <dbReference type="Proteomes" id="UP000050741"/>
    </source>
</evidence>
<sequence length="121" mass="14268">MYRDVAARKLPARTEHIVKIADFGMARFGLSMCQNDRLLVKLEPPEANQKHNKRFSVKNWISECGGTRTLADYIKEHIWTMDMNERHSITQTVDWMRQHLDEMEVETLAHRGRKSSKSRKK</sequence>
<evidence type="ECO:0000313" key="2">
    <source>
        <dbReference type="WBParaSite" id="GPLIN_000058400"/>
    </source>
</evidence>
<name>A0A183BJ05_GLOPA</name>
<reference evidence="2" key="2">
    <citation type="submission" date="2016-06" db="UniProtKB">
        <authorList>
            <consortium name="WormBaseParasite"/>
        </authorList>
    </citation>
    <scope>IDENTIFICATION</scope>
</reference>
<dbReference type="AlphaFoldDB" id="A0A183BJ05"/>
<protein>
    <submittedName>
        <fullName evidence="2">Protein kinase domain-containing protein</fullName>
    </submittedName>
</protein>
<keyword evidence="1" id="KW-1185">Reference proteome</keyword>
<proteinExistence type="predicted"/>
<organism evidence="1 2">
    <name type="scientific">Globodera pallida</name>
    <name type="common">Potato cyst nematode worm</name>
    <name type="synonym">Heterodera pallida</name>
    <dbReference type="NCBI Taxonomy" id="36090"/>
    <lineage>
        <taxon>Eukaryota</taxon>
        <taxon>Metazoa</taxon>
        <taxon>Ecdysozoa</taxon>
        <taxon>Nematoda</taxon>
        <taxon>Chromadorea</taxon>
        <taxon>Rhabditida</taxon>
        <taxon>Tylenchina</taxon>
        <taxon>Tylenchomorpha</taxon>
        <taxon>Tylenchoidea</taxon>
        <taxon>Heteroderidae</taxon>
        <taxon>Heteroderinae</taxon>
        <taxon>Globodera</taxon>
    </lineage>
</organism>